<feature type="domain" description="Sodium/calcium exchanger membrane region" evidence="6">
    <location>
        <begin position="52"/>
        <end position="217"/>
    </location>
</feature>
<feature type="transmembrane region" description="Helical" evidence="5">
    <location>
        <begin position="44"/>
        <end position="65"/>
    </location>
</feature>
<dbReference type="InterPro" id="IPR004481">
    <property type="entry name" value="K/Na/Ca-exchanger"/>
</dbReference>
<name>A0ABX5XGG2_9BACT</name>
<protein>
    <submittedName>
        <fullName evidence="7">Calcium/sodium:proton antiporter</fullName>
    </submittedName>
</protein>
<feature type="transmembrane region" description="Helical" evidence="5">
    <location>
        <begin position="142"/>
        <end position="161"/>
    </location>
</feature>
<keyword evidence="8" id="KW-1185">Reference proteome</keyword>
<reference evidence="7 8" key="1">
    <citation type="submission" date="2019-02" db="EMBL/GenBank/DDBJ databases">
        <title>Deep-cultivation of Planctomycetes and their phenomic and genomic characterization uncovers novel biology.</title>
        <authorList>
            <person name="Wiegand S."/>
            <person name="Jogler M."/>
            <person name="Boedeker C."/>
            <person name="Pinto D."/>
            <person name="Vollmers J."/>
            <person name="Rivas-Marin E."/>
            <person name="Kohn T."/>
            <person name="Peeters S.H."/>
            <person name="Heuer A."/>
            <person name="Rast P."/>
            <person name="Oberbeckmann S."/>
            <person name="Bunk B."/>
            <person name="Jeske O."/>
            <person name="Meyerdierks A."/>
            <person name="Storesund J.E."/>
            <person name="Kallscheuer N."/>
            <person name="Luecker S."/>
            <person name="Lage O.M."/>
            <person name="Pohl T."/>
            <person name="Merkel B.J."/>
            <person name="Hornburger P."/>
            <person name="Mueller R.-W."/>
            <person name="Bruemmer F."/>
            <person name="Labrenz M."/>
            <person name="Spormann A.M."/>
            <person name="Op den Camp H."/>
            <person name="Overmann J."/>
            <person name="Amann R."/>
            <person name="Jetten M.S.M."/>
            <person name="Mascher T."/>
            <person name="Medema M.H."/>
            <person name="Devos D.P."/>
            <person name="Kaster A.-K."/>
            <person name="Ovreas L."/>
            <person name="Rohde M."/>
            <person name="Galperin M.Y."/>
            <person name="Jogler C."/>
        </authorList>
    </citation>
    <scope>NUCLEOTIDE SEQUENCE [LARGE SCALE GENOMIC DNA]</scope>
    <source>
        <strain evidence="7 8">TBK1r</strain>
    </source>
</reference>
<feature type="transmembrane region" description="Helical" evidence="5">
    <location>
        <begin position="173"/>
        <end position="193"/>
    </location>
</feature>
<gene>
    <name evidence="7" type="ORF">TBK1r_00050</name>
</gene>
<dbReference type="InterPro" id="IPR044880">
    <property type="entry name" value="NCX_ion-bd_dom_sf"/>
</dbReference>
<proteinExistence type="predicted"/>
<keyword evidence="3 5" id="KW-1133">Transmembrane helix</keyword>
<accession>A0ABX5XGG2</accession>
<sequence>MSASAPSDSPPSDTRFGLAVWVTAACFLGLCASYGWASLAPASVAANLTLAVFQITMISIVIWQACDPFADAAQYLGEQWRIPSSVRGATLDAVASSLPELFTGFFFVLYAMNASVLAPPGEPGLHAGEGFGATIATCAGSAVYNMILIPAFCGIAIALTRHRKPIIEIHRTVITRDGLWFLVCEIVLVVFLFSKQLSWHLAAILLALYGVYLVWLWIDARKYRIARSVAIETLQSIDKPSDQQIQSALTEHGINATPSLIDYVARELRGESDDEEGDDEVDSAGMLFGRIQIPLRPSISYSLLVGSTAITAIACYWLVEVTVSIATTLDIPVFFVAVIVAAAASSVPDTLLSIGAAKRGDDDGAVSNAFGSNIFDICICLSLPLIAGIFLNNGQPIDLLIDGKPMPGLFGLQVLLLSLTVITLAILSHRLQLTLRKSLVLVGLYLVFIGYAVLGSLGF</sequence>
<feature type="transmembrane region" description="Helical" evidence="5">
    <location>
        <begin position="331"/>
        <end position="357"/>
    </location>
</feature>
<feature type="transmembrane region" description="Helical" evidence="5">
    <location>
        <begin position="439"/>
        <end position="458"/>
    </location>
</feature>
<dbReference type="PANTHER" id="PTHR10846:SF8">
    <property type="entry name" value="INNER MEMBRANE PROTEIN YRBG"/>
    <property type="match status" value="1"/>
</dbReference>
<dbReference type="Gene3D" id="1.20.1420.30">
    <property type="entry name" value="NCX, central ion-binding region"/>
    <property type="match status" value="2"/>
</dbReference>
<dbReference type="Pfam" id="PF01699">
    <property type="entry name" value="Na_Ca_ex"/>
    <property type="match status" value="2"/>
</dbReference>
<keyword evidence="2 5" id="KW-0812">Transmembrane</keyword>
<dbReference type="EMBL" id="CP036432">
    <property type="protein sequence ID" value="QDV81090.1"/>
    <property type="molecule type" value="Genomic_DNA"/>
</dbReference>
<dbReference type="PANTHER" id="PTHR10846">
    <property type="entry name" value="SODIUM/POTASSIUM/CALCIUM EXCHANGER"/>
    <property type="match status" value="1"/>
</dbReference>
<evidence type="ECO:0000256" key="1">
    <source>
        <dbReference type="ARBA" id="ARBA00004141"/>
    </source>
</evidence>
<comment type="subcellular location">
    <subcellularLocation>
        <location evidence="1">Membrane</location>
        <topology evidence="1">Multi-pass membrane protein</topology>
    </subcellularLocation>
</comment>
<evidence type="ECO:0000313" key="8">
    <source>
        <dbReference type="Proteomes" id="UP000318081"/>
    </source>
</evidence>
<dbReference type="InterPro" id="IPR004837">
    <property type="entry name" value="NaCa_Exmemb"/>
</dbReference>
<organism evidence="7 8">
    <name type="scientific">Stieleria magnilauensis</name>
    <dbReference type="NCBI Taxonomy" id="2527963"/>
    <lineage>
        <taxon>Bacteria</taxon>
        <taxon>Pseudomonadati</taxon>
        <taxon>Planctomycetota</taxon>
        <taxon>Planctomycetia</taxon>
        <taxon>Pirellulales</taxon>
        <taxon>Pirellulaceae</taxon>
        <taxon>Stieleria</taxon>
    </lineage>
</organism>
<feature type="domain" description="Sodium/calcium exchanger membrane region" evidence="6">
    <location>
        <begin position="301"/>
        <end position="452"/>
    </location>
</feature>
<evidence type="ECO:0000256" key="5">
    <source>
        <dbReference type="SAM" id="Phobius"/>
    </source>
</evidence>
<feature type="transmembrane region" description="Helical" evidence="5">
    <location>
        <begin position="369"/>
        <end position="390"/>
    </location>
</feature>
<evidence type="ECO:0000259" key="6">
    <source>
        <dbReference type="Pfam" id="PF01699"/>
    </source>
</evidence>
<evidence type="ECO:0000256" key="3">
    <source>
        <dbReference type="ARBA" id="ARBA00022989"/>
    </source>
</evidence>
<dbReference type="Proteomes" id="UP000318081">
    <property type="component" value="Chromosome"/>
</dbReference>
<feature type="transmembrane region" description="Helical" evidence="5">
    <location>
        <begin position="16"/>
        <end position="37"/>
    </location>
</feature>
<feature type="transmembrane region" description="Helical" evidence="5">
    <location>
        <begin position="410"/>
        <end position="427"/>
    </location>
</feature>
<feature type="transmembrane region" description="Helical" evidence="5">
    <location>
        <begin position="299"/>
        <end position="319"/>
    </location>
</feature>
<feature type="transmembrane region" description="Helical" evidence="5">
    <location>
        <begin position="199"/>
        <end position="218"/>
    </location>
</feature>
<evidence type="ECO:0000256" key="4">
    <source>
        <dbReference type="ARBA" id="ARBA00023136"/>
    </source>
</evidence>
<dbReference type="RefSeq" id="WP_145206948.1">
    <property type="nucleotide sequence ID" value="NZ_CP036432.1"/>
</dbReference>
<evidence type="ECO:0000313" key="7">
    <source>
        <dbReference type="EMBL" id="QDV81090.1"/>
    </source>
</evidence>
<keyword evidence="4 5" id="KW-0472">Membrane</keyword>
<evidence type="ECO:0000256" key="2">
    <source>
        <dbReference type="ARBA" id="ARBA00022692"/>
    </source>
</evidence>